<protein>
    <submittedName>
        <fullName evidence="2">Uncharacterized protein</fullName>
    </submittedName>
</protein>
<evidence type="ECO:0000313" key="2">
    <source>
        <dbReference type="EMBL" id="EHJ37265.1"/>
    </source>
</evidence>
<dbReference type="HOGENOM" id="CLU_3255980_0_0_10"/>
<evidence type="ECO:0000256" key="1">
    <source>
        <dbReference type="SAM" id="Phobius"/>
    </source>
</evidence>
<dbReference type="EMBL" id="AFZZ01000204">
    <property type="protein sequence ID" value="EHJ37265.1"/>
    <property type="molecule type" value="Genomic_DNA"/>
</dbReference>
<name>G6B0K8_9BACT</name>
<evidence type="ECO:0000313" key="3">
    <source>
        <dbReference type="Proteomes" id="UP000004407"/>
    </source>
</evidence>
<dbReference type="Proteomes" id="UP000004407">
    <property type="component" value="Unassembled WGS sequence"/>
</dbReference>
<keyword evidence="1" id="KW-0472">Membrane</keyword>
<organism evidence="2 3">
    <name type="scientific">Leyella stercorea DSM 18206</name>
    <dbReference type="NCBI Taxonomy" id="1002367"/>
    <lineage>
        <taxon>Bacteria</taxon>
        <taxon>Pseudomonadati</taxon>
        <taxon>Bacteroidota</taxon>
        <taxon>Bacteroidia</taxon>
        <taxon>Bacteroidales</taxon>
        <taxon>Prevotellaceae</taxon>
        <taxon>Leyella</taxon>
    </lineage>
</organism>
<keyword evidence="1" id="KW-1133">Transmembrane helix</keyword>
<feature type="transmembrane region" description="Helical" evidence="1">
    <location>
        <begin position="6"/>
        <end position="32"/>
    </location>
</feature>
<dbReference type="AlphaFoldDB" id="G6B0K8"/>
<accession>G6B0K8</accession>
<keyword evidence="1" id="KW-0812">Transmembrane</keyword>
<comment type="caution">
    <text evidence="2">The sequence shown here is derived from an EMBL/GenBank/DDBJ whole genome shotgun (WGS) entry which is preliminary data.</text>
</comment>
<gene>
    <name evidence="2" type="ORF">HMPREF0673_02416</name>
</gene>
<sequence>MLYNRASLIIFLFYNIIQCLQAIYLTVLYMAAHSENRIEVHI</sequence>
<proteinExistence type="predicted"/>
<reference evidence="2 3" key="1">
    <citation type="submission" date="2011-08" db="EMBL/GenBank/DDBJ databases">
        <authorList>
            <person name="Weinstock G."/>
            <person name="Sodergren E."/>
            <person name="Clifton S."/>
            <person name="Fulton L."/>
            <person name="Fulton B."/>
            <person name="Courtney L."/>
            <person name="Fronick C."/>
            <person name="Harrison M."/>
            <person name="Strong C."/>
            <person name="Farmer C."/>
            <person name="Delahaunty K."/>
            <person name="Markovic C."/>
            <person name="Hall O."/>
            <person name="Minx P."/>
            <person name="Tomlinson C."/>
            <person name="Mitreva M."/>
            <person name="Hou S."/>
            <person name="Chen J."/>
            <person name="Wollam A."/>
            <person name="Pepin K.H."/>
            <person name="Johnson M."/>
            <person name="Bhonagiri V."/>
            <person name="Zhang X."/>
            <person name="Suruliraj S."/>
            <person name="Warren W."/>
            <person name="Chinwalla A."/>
            <person name="Mardis E.R."/>
            <person name="Wilson R.K."/>
        </authorList>
    </citation>
    <scope>NUCLEOTIDE SEQUENCE [LARGE SCALE GENOMIC DNA]</scope>
    <source>
        <strain evidence="2 3">DSM 18206</strain>
    </source>
</reference>